<dbReference type="RefSeq" id="WP_220198698.1">
    <property type="nucleotide sequence ID" value="NZ_BNJF01000005.1"/>
</dbReference>
<dbReference type="Proteomes" id="UP000612362">
    <property type="component" value="Unassembled WGS sequence"/>
</dbReference>
<evidence type="ECO:0000259" key="2">
    <source>
        <dbReference type="Pfam" id="PF01243"/>
    </source>
</evidence>
<dbReference type="InterPro" id="IPR052019">
    <property type="entry name" value="F420H2_bilvrd_red/Heme_oxyg"/>
</dbReference>
<feature type="domain" description="Pyridoxamine 5'-phosphate oxidase N-terminal" evidence="2">
    <location>
        <begin position="7"/>
        <end position="109"/>
    </location>
</feature>
<keyword evidence="4" id="KW-1185">Reference proteome</keyword>
<organism evidence="3 4">
    <name type="scientific">Ktedonospora formicarum</name>
    <dbReference type="NCBI Taxonomy" id="2778364"/>
    <lineage>
        <taxon>Bacteria</taxon>
        <taxon>Bacillati</taxon>
        <taxon>Chloroflexota</taxon>
        <taxon>Ktedonobacteria</taxon>
        <taxon>Ktedonobacterales</taxon>
        <taxon>Ktedonobacteraceae</taxon>
        <taxon>Ktedonospora</taxon>
    </lineage>
</organism>
<dbReference type="PANTHER" id="PTHR35176:SF4">
    <property type="entry name" value="PYRIDOXAMINE 5'-PHOSPHATE OXIDASE-RELATED FMN-BINDING"/>
    <property type="match status" value="1"/>
</dbReference>
<dbReference type="InterPro" id="IPR011576">
    <property type="entry name" value="Pyridox_Oxase_N"/>
</dbReference>
<gene>
    <name evidence="3" type="ORF">KSX_77550</name>
</gene>
<dbReference type="SUPFAM" id="SSF50475">
    <property type="entry name" value="FMN-binding split barrel"/>
    <property type="match status" value="1"/>
</dbReference>
<dbReference type="AlphaFoldDB" id="A0A8J3I3P3"/>
<dbReference type="EMBL" id="BNJF01000005">
    <property type="protein sequence ID" value="GHO49592.1"/>
    <property type="molecule type" value="Genomic_DNA"/>
</dbReference>
<comment type="caution">
    <text evidence="3">The sequence shown here is derived from an EMBL/GenBank/DDBJ whole genome shotgun (WGS) entry which is preliminary data.</text>
</comment>
<dbReference type="GO" id="GO:0070967">
    <property type="term" value="F:coenzyme F420 binding"/>
    <property type="evidence" value="ECO:0007669"/>
    <property type="project" value="TreeGrafter"/>
</dbReference>
<accession>A0A8J3I3P3</accession>
<name>A0A8J3I3P3_9CHLR</name>
<evidence type="ECO:0000256" key="1">
    <source>
        <dbReference type="ARBA" id="ARBA00023002"/>
    </source>
</evidence>
<dbReference type="GO" id="GO:0005829">
    <property type="term" value="C:cytosol"/>
    <property type="evidence" value="ECO:0007669"/>
    <property type="project" value="TreeGrafter"/>
</dbReference>
<dbReference type="InterPro" id="IPR012349">
    <property type="entry name" value="Split_barrel_FMN-bd"/>
</dbReference>
<proteinExistence type="predicted"/>
<dbReference type="InterPro" id="IPR019966">
    <property type="entry name" value="F420-dep_enz_PPOX_Rv3369"/>
</dbReference>
<reference evidence="3" key="1">
    <citation type="submission" date="2020-10" db="EMBL/GenBank/DDBJ databases">
        <title>Taxonomic study of unclassified bacteria belonging to the class Ktedonobacteria.</title>
        <authorList>
            <person name="Yabe S."/>
            <person name="Wang C.M."/>
            <person name="Zheng Y."/>
            <person name="Sakai Y."/>
            <person name="Cavaletti L."/>
            <person name="Monciardini P."/>
            <person name="Donadio S."/>
        </authorList>
    </citation>
    <scope>NUCLEOTIDE SEQUENCE</scope>
    <source>
        <strain evidence="3">SOSP1-1</strain>
    </source>
</reference>
<sequence>MSVVLQSHVEERLRTNKMAWLTTVRPDGRPHTVPVWFLWEGATLLIWSKPHTRKIANLCQNPSVTLALDDTQNGFDVVVLEGTAKLLGKGEGSEAVRAYGEKYHEGLQRIGVPAEAFVMLYSQPIRITPTRAFTGQ</sequence>
<keyword evidence="1" id="KW-0560">Oxidoreductase</keyword>
<dbReference type="NCBIfam" id="TIGR03667">
    <property type="entry name" value="Rv3369"/>
    <property type="match status" value="1"/>
</dbReference>
<evidence type="ECO:0000313" key="3">
    <source>
        <dbReference type="EMBL" id="GHO49592.1"/>
    </source>
</evidence>
<protein>
    <submittedName>
        <fullName evidence="3">PPOX class F420-dependent oxidoreductase</fullName>
    </submittedName>
</protein>
<evidence type="ECO:0000313" key="4">
    <source>
        <dbReference type="Proteomes" id="UP000612362"/>
    </source>
</evidence>
<dbReference type="PANTHER" id="PTHR35176">
    <property type="entry name" value="HEME OXYGENASE HI_0854-RELATED"/>
    <property type="match status" value="1"/>
</dbReference>
<dbReference type="GO" id="GO:0016627">
    <property type="term" value="F:oxidoreductase activity, acting on the CH-CH group of donors"/>
    <property type="evidence" value="ECO:0007669"/>
    <property type="project" value="TreeGrafter"/>
</dbReference>
<dbReference type="Pfam" id="PF01243">
    <property type="entry name" value="PNPOx_N"/>
    <property type="match status" value="1"/>
</dbReference>
<dbReference type="Gene3D" id="2.30.110.10">
    <property type="entry name" value="Electron Transport, Fmn-binding Protein, Chain A"/>
    <property type="match status" value="1"/>
</dbReference>